<name>A0A9N7RPF3_STRHE</name>
<feature type="non-terminal residue" evidence="2">
    <location>
        <position position="164"/>
    </location>
</feature>
<feature type="non-terminal residue" evidence="2">
    <location>
        <position position="1"/>
    </location>
</feature>
<keyword evidence="1" id="KW-1133">Transmembrane helix</keyword>
<feature type="transmembrane region" description="Helical" evidence="1">
    <location>
        <begin position="55"/>
        <end position="75"/>
    </location>
</feature>
<accession>A0A9N7RPF3</accession>
<dbReference type="Proteomes" id="UP001153555">
    <property type="component" value="Unassembled WGS sequence"/>
</dbReference>
<feature type="transmembrane region" description="Helical" evidence="1">
    <location>
        <begin position="87"/>
        <end position="109"/>
    </location>
</feature>
<reference evidence="2" key="1">
    <citation type="submission" date="2019-12" db="EMBL/GenBank/DDBJ databases">
        <authorList>
            <person name="Scholes J."/>
        </authorList>
    </citation>
    <scope>NUCLEOTIDE SEQUENCE</scope>
</reference>
<evidence type="ECO:0000313" key="3">
    <source>
        <dbReference type="Proteomes" id="UP001153555"/>
    </source>
</evidence>
<comment type="caution">
    <text evidence="2">The sequence shown here is derived from an EMBL/GenBank/DDBJ whole genome shotgun (WGS) entry which is preliminary data.</text>
</comment>
<evidence type="ECO:0000313" key="2">
    <source>
        <dbReference type="EMBL" id="CAA0838511.1"/>
    </source>
</evidence>
<sequence>CLCGSSPARPWNDVSKCISPDFNSNVVLFISGKVMQRGWFGSTTSASCLKVRSSFAISAFSMIIWVSFWLLSLPLSSSTSSLSISNWIPLLKIASFSFFYDNFSAFLFIPCLNCWKQRHWDQNLASPNPIVSFQFYYIIVDWVYVLQSDYQKIESKNEVIHSPR</sequence>
<keyword evidence="1" id="KW-0472">Membrane</keyword>
<keyword evidence="1" id="KW-0812">Transmembrane</keyword>
<proteinExistence type="predicted"/>
<gene>
    <name evidence="2" type="ORF">SHERM_05119</name>
</gene>
<keyword evidence="3" id="KW-1185">Reference proteome</keyword>
<organism evidence="2 3">
    <name type="scientific">Striga hermonthica</name>
    <name type="common">Purple witchweed</name>
    <name type="synonym">Buchnera hermonthica</name>
    <dbReference type="NCBI Taxonomy" id="68872"/>
    <lineage>
        <taxon>Eukaryota</taxon>
        <taxon>Viridiplantae</taxon>
        <taxon>Streptophyta</taxon>
        <taxon>Embryophyta</taxon>
        <taxon>Tracheophyta</taxon>
        <taxon>Spermatophyta</taxon>
        <taxon>Magnoliopsida</taxon>
        <taxon>eudicotyledons</taxon>
        <taxon>Gunneridae</taxon>
        <taxon>Pentapetalae</taxon>
        <taxon>asterids</taxon>
        <taxon>lamiids</taxon>
        <taxon>Lamiales</taxon>
        <taxon>Orobanchaceae</taxon>
        <taxon>Buchnereae</taxon>
        <taxon>Striga</taxon>
    </lineage>
</organism>
<evidence type="ECO:0000256" key="1">
    <source>
        <dbReference type="SAM" id="Phobius"/>
    </source>
</evidence>
<dbReference type="AlphaFoldDB" id="A0A9N7RPF3"/>
<protein>
    <submittedName>
        <fullName evidence="2">Uncharacterized protein</fullName>
    </submittedName>
</protein>
<dbReference type="EMBL" id="CACSLK010030875">
    <property type="protein sequence ID" value="CAA0838511.1"/>
    <property type="molecule type" value="Genomic_DNA"/>
</dbReference>